<dbReference type="AlphaFoldDB" id="A0A1I1D6T7"/>
<feature type="chain" id="PRO_5011761373" description="Outer membrane lipoprotein-sorting protein" evidence="1">
    <location>
        <begin position="26"/>
        <end position="231"/>
    </location>
</feature>
<organism evidence="2 3">
    <name type="scientific">Flexibacter flexilis DSM 6793</name>
    <dbReference type="NCBI Taxonomy" id="927664"/>
    <lineage>
        <taxon>Bacteria</taxon>
        <taxon>Pseudomonadati</taxon>
        <taxon>Bacteroidota</taxon>
        <taxon>Cytophagia</taxon>
        <taxon>Cytophagales</taxon>
        <taxon>Flexibacteraceae</taxon>
        <taxon>Flexibacter</taxon>
    </lineage>
</organism>
<dbReference type="STRING" id="927664.SAMN05421780_1016"/>
<protein>
    <recommendedName>
        <fullName evidence="4">Outer membrane lipoprotein-sorting protein</fullName>
    </recommendedName>
</protein>
<feature type="signal peptide" evidence="1">
    <location>
        <begin position="1"/>
        <end position="25"/>
    </location>
</feature>
<dbReference type="EMBL" id="FOLE01000001">
    <property type="protein sequence ID" value="SFB70514.1"/>
    <property type="molecule type" value="Genomic_DNA"/>
</dbReference>
<evidence type="ECO:0000256" key="1">
    <source>
        <dbReference type="SAM" id="SignalP"/>
    </source>
</evidence>
<evidence type="ECO:0008006" key="4">
    <source>
        <dbReference type="Google" id="ProtNLM"/>
    </source>
</evidence>
<keyword evidence="1" id="KW-0732">Signal</keyword>
<sequence length="231" mass="26678">MSKIFYGWLVLLVCGLGCVSGQAQAYRLAADFSIKEKQPDGQNVLILGRVYYDKRYLKVVYDISFPQPEIWVTYDTLLYKFDKQGQLKSRYPIPPLSRFSVFHLALTGQLPNYGLDGTVYAIEKTELSAQGMAVTTWQPRTSLRDKLGKILTRQQNKRLTGVVMFDTKGQVLQKQQFEQYGNTPNTSFFPCYIRQVTIDGKGQEFYKISTFKHLVINENAHQDLYNFRLVR</sequence>
<dbReference type="RefSeq" id="WP_091505469.1">
    <property type="nucleotide sequence ID" value="NZ_FOLE01000001.1"/>
</dbReference>
<accession>A0A1I1D6T7</accession>
<proteinExistence type="predicted"/>
<dbReference type="Proteomes" id="UP000199514">
    <property type="component" value="Unassembled WGS sequence"/>
</dbReference>
<dbReference type="OrthoDB" id="941020at2"/>
<reference evidence="2 3" key="1">
    <citation type="submission" date="2016-10" db="EMBL/GenBank/DDBJ databases">
        <authorList>
            <person name="de Groot N.N."/>
        </authorList>
    </citation>
    <scope>NUCLEOTIDE SEQUENCE [LARGE SCALE GENOMIC DNA]</scope>
    <source>
        <strain evidence="2 3">DSM 6793</strain>
    </source>
</reference>
<evidence type="ECO:0000313" key="3">
    <source>
        <dbReference type="Proteomes" id="UP000199514"/>
    </source>
</evidence>
<gene>
    <name evidence="2" type="ORF">SAMN05421780_1016</name>
</gene>
<evidence type="ECO:0000313" key="2">
    <source>
        <dbReference type="EMBL" id="SFB70514.1"/>
    </source>
</evidence>
<name>A0A1I1D6T7_9BACT</name>
<keyword evidence="3" id="KW-1185">Reference proteome</keyword>